<dbReference type="GeneID" id="7444717"/>
<gene>
    <name evidence="9" type="ORF">THAPSDRAFT_3313</name>
</gene>
<dbReference type="Gene3D" id="1.10.420.10">
    <property type="entry name" value="Peroxidase, domain 2"/>
    <property type="match status" value="1"/>
</dbReference>
<name>B8BXF5_THAPS</name>
<evidence type="ECO:0000313" key="9">
    <source>
        <dbReference type="EMBL" id="EED94199.1"/>
    </source>
</evidence>
<dbReference type="PROSITE" id="PS51257">
    <property type="entry name" value="PROKAR_LIPOPROTEIN"/>
    <property type="match status" value="1"/>
</dbReference>
<dbReference type="HOGENOM" id="CLU_779635_0_0_1"/>
<dbReference type="Gene3D" id="1.10.520.10">
    <property type="match status" value="1"/>
</dbReference>
<keyword evidence="4" id="KW-0560">Oxidoreductase</keyword>
<dbReference type="InterPro" id="IPR044831">
    <property type="entry name" value="Ccp1-like"/>
</dbReference>
<dbReference type="Pfam" id="PF00141">
    <property type="entry name" value="peroxidase"/>
    <property type="match status" value="1"/>
</dbReference>
<evidence type="ECO:0000256" key="2">
    <source>
        <dbReference type="ARBA" id="ARBA00022617"/>
    </source>
</evidence>
<dbReference type="KEGG" id="tps:THAPSDRAFT_3313"/>
<evidence type="ECO:0000256" key="7">
    <source>
        <dbReference type="SAM" id="SignalP"/>
    </source>
</evidence>
<evidence type="ECO:0000256" key="3">
    <source>
        <dbReference type="ARBA" id="ARBA00022723"/>
    </source>
</evidence>
<dbReference type="AlphaFoldDB" id="B8BXF5"/>
<dbReference type="PaxDb" id="35128-Thaps3313"/>
<dbReference type="GO" id="GO:0034599">
    <property type="term" value="P:cellular response to oxidative stress"/>
    <property type="evidence" value="ECO:0000318"/>
    <property type="project" value="GO_Central"/>
</dbReference>
<evidence type="ECO:0000313" key="10">
    <source>
        <dbReference type="Proteomes" id="UP000001449"/>
    </source>
</evidence>
<evidence type="ECO:0000256" key="4">
    <source>
        <dbReference type="ARBA" id="ARBA00023002"/>
    </source>
</evidence>
<evidence type="ECO:0000259" key="8">
    <source>
        <dbReference type="PROSITE" id="PS50873"/>
    </source>
</evidence>
<feature type="signal peptide" evidence="7">
    <location>
        <begin position="1"/>
        <end position="20"/>
    </location>
</feature>
<evidence type="ECO:0000256" key="1">
    <source>
        <dbReference type="ARBA" id="ARBA00022559"/>
    </source>
</evidence>
<dbReference type="CDD" id="cd00314">
    <property type="entry name" value="plant_peroxidase_like"/>
    <property type="match status" value="1"/>
</dbReference>
<dbReference type="PRINTS" id="PR00458">
    <property type="entry name" value="PEROXIDASE"/>
</dbReference>
<protein>
    <recommendedName>
        <fullName evidence="8">Plant heme peroxidase family profile domain-containing protein</fullName>
    </recommendedName>
</protein>
<keyword evidence="3" id="KW-0479">Metal-binding</keyword>
<comment type="similarity">
    <text evidence="6">Belongs to the peroxidase family.</text>
</comment>
<keyword evidence="5" id="KW-0408">Iron</keyword>
<keyword evidence="2" id="KW-0349">Heme</keyword>
<evidence type="ECO:0000256" key="5">
    <source>
        <dbReference type="ARBA" id="ARBA00023004"/>
    </source>
</evidence>
<keyword evidence="10" id="KW-1185">Reference proteome</keyword>
<dbReference type="RefSeq" id="XP_002288763.1">
    <property type="nucleotide sequence ID" value="XM_002288727.1"/>
</dbReference>
<dbReference type="InterPro" id="IPR010255">
    <property type="entry name" value="Haem_peroxidase_sf"/>
</dbReference>
<reference evidence="9 10" key="1">
    <citation type="journal article" date="2004" name="Science">
        <title>The genome of the diatom Thalassiosira pseudonana: ecology, evolution, and metabolism.</title>
        <authorList>
            <person name="Armbrust E.V."/>
            <person name="Berges J.A."/>
            <person name="Bowler C."/>
            <person name="Green B.R."/>
            <person name="Martinez D."/>
            <person name="Putnam N.H."/>
            <person name="Zhou S."/>
            <person name="Allen A.E."/>
            <person name="Apt K.E."/>
            <person name="Bechner M."/>
            <person name="Brzezinski M.A."/>
            <person name="Chaal B.K."/>
            <person name="Chiovitti A."/>
            <person name="Davis A.K."/>
            <person name="Demarest M.S."/>
            <person name="Detter J.C."/>
            <person name="Glavina T."/>
            <person name="Goodstein D."/>
            <person name="Hadi M.Z."/>
            <person name="Hellsten U."/>
            <person name="Hildebrand M."/>
            <person name="Jenkins B.D."/>
            <person name="Jurka J."/>
            <person name="Kapitonov V.V."/>
            <person name="Kroger N."/>
            <person name="Lau W.W."/>
            <person name="Lane T.W."/>
            <person name="Larimer F.W."/>
            <person name="Lippmeier J.C."/>
            <person name="Lucas S."/>
            <person name="Medina M."/>
            <person name="Montsant A."/>
            <person name="Obornik M."/>
            <person name="Parker M.S."/>
            <person name="Palenik B."/>
            <person name="Pazour G.J."/>
            <person name="Richardson P.M."/>
            <person name="Rynearson T.A."/>
            <person name="Saito M.A."/>
            <person name="Schwartz D.C."/>
            <person name="Thamatrakoln K."/>
            <person name="Valentin K."/>
            <person name="Vardi A."/>
            <person name="Wilkerson F.P."/>
            <person name="Rokhsar D.S."/>
        </authorList>
    </citation>
    <scope>NUCLEOTIDE SEQUENCE [LARGE SCALE GENOMIC DNA]</scope>
    <source>
        <strain evidence="9 10">CCMP1335</strain>
    </source>
</reference>
<dbReference type="PROSITE" id="PS00435">
    <property type="entry name" value="PEROXIDASE_1"/>
    <property type="match status" value="1"/>
</dbReference>
<dbReference type="InParanoid" id="B8BXF5"/>
<dbReference type="SUPFAM" id="SSF48113">
    <property type="entry name" value="Heme-dependent peroxidases"/>
    <property type="match status" value="1"/>
</dbReference>
<dbReference type="GO" id="GO:0004601">
    <property type="term" value="F:peroxidase activity"/>
    <property type="evidence" value="ECO:0000318"/>
    <property type="project" value="GO_Central"/>
</dbReference>
<dbReference type="GO" id="GO:0042744">
    <property type="term" value="P:hydrogen peroxide catabolic process"/>
    <property type="evidence" value="ECO:0000318"/>
    <property type="project" value="GO_Central"/>
</dbReference>
<evidence type="ECO:0000256" key="6">
    <source>
        <dbReference type="RuleBase" id="RU004241"/>
    </source>
</evidence>
<dbReference type="InterPro" id="IPR002016">
    <property type="entry name" value="Haem_peroxidase"/>
</dbReference>
<dbReference type="GO" id="GO:0046872">
    <property type="term" value="F:metal ion binding"/>
    <property type="evidence" value="ECO:0007669"/>
    <property type="project" value="UniProtKB-KW"/>
</dbReference>
<accession>B8BXF5</accession>
<sequence>MMYSRFSTATLLAALGIASSSCVDKSTYYKIDDDVKAIADSIDNQDDLSHFYGGIVRLVAHDFMDYDAHGDNGMGSDGCIEFDHPTNAGLETVWCDDCEITKLYNKKYSHISKADFWIIAGNAVIRQTAIGDGLDMAGTFYWGRLDADQCSGSGDRVPVGTSCREVEATFLESMGLEWEDAVALMGAHTLGEAHDEFSGHDGYWVPPEESVIFDKRYYEELILRAWRPRKDGEEKQDWTSTHPDNPEPKFMLNTDMCLFYDIETSYPCCSRTDLFRSNGANRCDYEEDYSHTECMKYSSDSSRMAAVRAVVKFLGGTGPNSNQTPFYQAFEKAWYKATMNGADNLKPLKNSCSDSW</sequence>
<reference evidence="9 10" key="2">
    <citation type="journal article" date="2008" name="Nature">
        <title>The Phaeodactylum genome reveals the evolutionary history of diatom genomes.</title>
        <authorList>
            <person name="Bowler C."/>
            <person name="Allen A.E."/>
            <person name="Badger J.H."/>
            <person name="Grimwood J."/>
            <person name="Jabbari K."/>
            <person name="Kuo A."/>
            <person name="Maheswari U."/>
            <person name="Martens C."/>
            <person name="Maumus F."/>
            <person name="Otillar R.P."/>
            <person name="Rayko E."/>
            <person name="Salamov A."/>
            <person name="Vandepoele K."/>
            <person name="Beszteri B."/>
            <person name="Gruber A."/>
            <person name="Heijde M."/>
            <person name="Katinka M."/>
            <person name="Mock T."/>
            <person name="Valentin K."/>
            <person name="Verret F."/>
            <person name="Berges J.A."/>
            <person name="Brownlee C."/>
            <person name="Cadoret J.P."/>
            <person name="Chiovitti A."/>
            <person name="Choi C.J."/>
            <person name="Coesel S."/>
            <person name="De Martino A."/>
            <person name="Detter J.C."/>
            <person name="Durkin C."/>
            <person name="Falciatore A."/>
            <person name="Fournet J."/>
            <person name="Haruta M."/>
            <person name="Huysman M.J."/>
            <person name="Jenkins B.D."/>
            <person name="Jiroutova K."/>
            <person name="Jorgensen R.E."/>
            <person name="Joubert Y."/>
            <person name="Kaplan A."/>
            <person name="Kroger N."/>
            <person name="Kroth P.G."/>
            <person name="La Roche J."/>
            <person name="Lindquist E."/>
            <person name="Lommer M."/>
            <person name="Martin-Jezequel V."/>
            <person name="Lopez P.J."/>
            <person name="Lucas S."/>
            <person name="Mangogna M."/>
            <person name="McGinnis K."/>
            <person name="Medlin L.K."/>
            <person name="Montsant A."/>
            <person name="Oudot-Le Secq M.P."/>
            <person name="Napoli C."/>
            <person name="Obornik M."/>
            <person name="Parker M.S."/>
            <person name="Petit J.L."/>
            <person name="Porcel B.M."/>
            <person name="Poulsen N."/>
            <person name="Robison M."/>
            <person name="Rychlewski L."/>
            <person name="Rynearson T.A."/>
            <person name="Schmutz J."/>
            <person name="Shapiro H."/>
            <person name="Siaut M."/>
            <person name="Stanley M."/>
            <person name="Sussman M.R."/>
            <person name="Taylor A.R."/>
            <person name="Vardi A."/>
            <person name="von Dassow P."/>
            <person name="Vyverman W."/>
            <person name="Willis A."/>
            <person name="Wyrwicz L.S."/>
            <person name="Rokhsar D.S."/>
            <person name="Weissenbach J."/>
            <person name="Armbrust E.V."/>
            <person name="Green B.R."/>
            <person name="Van de Peer Y."/>
            <person name="Grigoriev I.V."/>
        </authorList>
    </citation>
    <scope>NUCLEOTIDE SEQUENCE [LARGE SCALE GENOMIC DNA]</scope>
    <source>
        <strain evidence="9 10">CCMP1335</strain>
    </source>
</reference>
<dbReference type="GO" id="GO:0020037">
    <property type="term" value="F:heme binding"/>
    <property type="evidence" value="ECO:0007669"/>
    <property type="project" value="InterPro"/>
</dbReference>
<proteinExistence type="inferred from homology"/>
<dbReference type="GO" id="GO:0000302">
    <property type="term" value="P:response to reactive oxygen species"/>
    <property type="evidence" value="ECO:0000318"/>
    <property type="project" value="GO_Central"/>
</dbReference>
<dbReference type="PANTHER" id="PTHR31356">
    <property type="entry name" value="THYLAKOID LUMENAL 29 KDA PROTEIN, CHLOROPLASTIC-RELATED"/>
    <property type="match status" value="1"/>
</dbReference>
<dbReference type="Proteomes" id="UP000001449">
    <property type="component" value="Chromosome 3"/>
</dbReference>
<dbReference type="FunFam" id="1.10.520.10:FF:000024">
    <property type="entry name" value="Predicted protein"/>
    <property type="match status" value="1"/>
</dbReference>
<feature type="chain" id="PRO_5002869418" description="Plant heme peroxidase family profile domain-containing protein" evidence="7">
    <location>
        <begin position="21"/>
        <end position="356"/>
    </location>
</feature>
<organism evidence="9 10">
    <name type="scientific">Thalassiosira pseudonana</name>
    <name type="common">Marine diatom</name>
    <name type="synonym">Cyclotella nana</name>
    <dbReference type="NCBI Taxonomy" id="35128"/>
    <lineage>
        <taxon>Eukaryota</taxon>
        <taxon>Sar</taxon>
        <taxon>Stramenopiles</taxon>
        <taxon>Ochrophyta</taxon>
        <taxon>Bacillariophyta</taxon>
        <taxon>Coscinodiscophyceae</taxon>
        <taxon>Thalassiosirophycidae</taxon>
        <taxon>Thalassiosirales</taxon>
        <taxon>Thalassiosiraceae</taxon>
        <taxon>Thalassiosira</taxon>
    </lineage>
</organism>
<dbReference type="EMBL" id="CM000640">
    <property type="protein sequence ID" value="EED94199.1"/>
    <property type="molecule type" value="Genomic_DNA"/>
</dbReference>
<keyword evidence="7" id="KW-0732">Signal</keyword>
<feature type="domain" description="Plant heme peroxidase family profile" evidence="8">
    <location>
        <begin position="54"/>
        <end position="353"/>
    </location>
</feature>
<dbReference type="PANTHER" id="PTHR31356:SF36">
    <property type="entry name" value="L-ASCORBATE PEROXIDASE 3"/>
    <property type="match status" value="1"/>
</dbReference>
<dbReference type="PROSITE" id="PS50873">
    <property type="entry name" value="PEROXIDASE_4"/>
    <property type="match status" value="1"/>
</dbReference>
<keyword evidence="1" id="KW-0575">Peroxidase</keyword>
<dbReference type="InterPro" id="IPR019793">
    <property type="entry name" value="Peroxidases_heam-ligand_BS"/>
</dbReference>